<feature type="region of interest" description="Disordered" evidence="1">
    <location>
        <begin position="41"/>
        <end position="204"/>
    </location>
</feature>
<evidence type="ECO:0000313" key="3">
    <source>
        <dbReference type="Proteomes" id="UP000654370"/>
    </source>
</evidence>
<gene>
    <name evidence="2" type="ORF">INT43_007593</name>
</gene>
<dbReference type="OrthoDB" id="2395524at2759"/>
<proteinExistence type="predicted"/>
<sequence>MERMTNHEYDLQYRRHMDKLQRQAQYISDLMRYASIQDDAQAPHNQYHRKHSSVPPPPRQRSYYPEQVEKSGPYIPAKPQQKPLKSILRRTEPSKVAEMPLRSPTPPPLRQRPVSANQLSNSPIQDNVRAGGQRRVRIQGPHHTSRYSRDVLPEDEDDYSVEDQYYDRRYRTNNHHRYESASEEEYDEDQAYSDDDDESFEPPQPFEQRHIYQRQPVPQQMYSSPGNYTSRKHIQNNQMHMPAGDPNKYYQNTNSMDSYLDSTIHQMGLHNAYTDSYQVSSSMPSQNPSVTSILESFFETPAAPIHPNSSMSSPLSSQDDSSRNLSSPRPSFSPSTSFNNSTSPKGFLSRFRKSPAPAVNPPNIVTTRPMAHRPNAKRHELLSDRDVAEIREQTRTQQYEATLDPAVAAKDAVVKVAALSKVWCFRIHSQQPEDQSDPPVWTAFDYKHQGKLSKYATNNKEYMFRDSHLQGDVLILPAKGSGHVRGKTQARLEVRQLEIDPDTTFVYREGVKAKKWL</sequence>
<protein>
    <submittedName>
        <fullName evidence="2">Uncharacterized protein</fullName>
    </submittedName>
</protein>
<keyword evidence="3" id="KW-1185">Reference proteome</keyword>
<reference evidence="2" key="1">
    <citation type="submission" date="2020-12" db="EMBL/GenBank/DDBJ databases">
        <title>Metabolic potential, ecology and presence of endohyphal bacteria is reflected in genomic diversity of Mucoromycotina.</title>
        <authorList>
            <person name="Muszewska A."/>
            <person name="Okrasinska A."/>
            <person name="Steczkiewicz K."/>
            <person name="Drgas O."/>
            <person name="Orlowska M."/>
            <person name="Perlinska-Lenart U."/>
            <person name="Aleksandrzak-Piekarczyk T."/>
            <person name="Szatraj K."/>
            <person name="Zielenkiewicz U."/>
            <person name="Pilsyk S."/>
            <person name="Malc E."/>
            <person name="Mieczkowski P."/>
            <person name="Kruszewska J.S."/>
            <person name="Biernat P."/>
            <person name="Pawlowska J."/>
        </authorList>
    </citation>
    <scope>NUCLEOTIDE SEQUENCE</scope>
    <source>
        <strain evidence="2">WA0000067209</strain>
    </source>
</reference>
<dbReference type="AlphaFoldDB" id="A0A8H7PMI5"/>
<feature type="region of interest" description="Disordered" evidence="1">
    <location>
        <begin position="304"/>
        <end position="375"/>
    </location>
</feature>
<feature type="compositionally biased region" description="Basic and acidic residues" evidence="1">
    <location>
        <begin position="165"/>
        <end position="180"/>
    </location>
</feature>
<comment type="caution">
    <text evidence="2">The sequence shown here is derived from an EMBL/GenBank/DDBJ whole genome shotgun (WGS) entry which is preliminary data.</text>
</comment>
<accession>A0A8H7PMI5</accession>
<feature type="compositionally biased region" description="Low complexity" evidence="1">
    <location>
        <begin position="309"/>
        <end position="344"/>
    </location>
</feature>
<evidence type="ECO:0000313" key="2">
    <source>
        <dbReference type="EMBL" id="KAG2176939.1"/>
    </source>
</evidence>
<organism evidence="2 3">
    <name type="scientific">Mortierella isabellina</name>
    <name type="common">Filamentous fungus</name>
    <name type="synonym">Umbelopsis isabellina</name>
    <dbReference type="NCBI Taxonomy" id="91625"/>
    <lineage>
        <taxon>Eukaryota</taxon>
        <taxon>Fungi</taxon>
        <taxon>Fungi incertae sedis</taxon>
        <taxon>Mucoromycota</taxon>
        <taxon>Mucoromycotina</taxon>
        <taxon>Umbelopsidomycetes</taxon>
        <taxon>Umbelopsidales</taxon>
        <taxon>Umbelopsidaceae</taxon>
        <taxon>Umbelopsis</taxon>
    </lineage>
</organism>
<feature type="compositionally biased region" description="Polar residues" evidence="1">
    <location>
        <begin position="114"/>
        <end position="125"/>
    </location>
</feature>
<evidence type="ECO:0000256" key="1">
    <source>
        <dbReference type="SAM" id="MobiDB-lite"/>
    </source>
</evidence>
<dbReference type="EMBL" id="JAEPQZ010000009">
    <property type="protein sequence ID" value="KAG2176939.1"/>
    <property type="molecule type" value="Genomic_DNA"/>
</dbReference>
<feature type="compositionally biased region" description="Acidic residues" evidence="1">
    <location>
        <begin position="181"/>
        <end position="200"/>
    </location>
</feature>
<name>A0A8H7PMI5_MORIS</name>
<dbReference type="Proteomes" id="UP000654370">
    <property type="component" value="Unassembled WGS sequence"/>
</dbReference>